<dbReference type="RefSeq" id="WP_077024591.1">
    <property type="nucleotide sequence ID" value="NZ_CP017641.1"/>
</dbReference>
<name>A0A1P8WG67_9PLAN</name>
<feature type="coiled-coil region" evidence="3">
    <location>
        <begin position="402"/>
        <end position="469"/>
    </location>
</feature>
<keyword evidence="5" id="KW-1185">Reference proteome</keyword>
<proteinExistence type="predicted"/>
<evidence type="ECO:0000256" key="3">
    <source>
        <dbReference type="SAM" id="Coils"/>
    </source>
</evidence>
<dbReference type="InterPro" id="IPR050465">
    <property type="entry name" value="UPF0194_transport"/>
</dbReference>
<dbReference type="SUPFAM" id="SSF111369">
    <property type="entry name" value="HlyD-like secretion proteins"/>
    <property type="match status" value="1"/>
</dbReference>
<gene>
    <name evidence="4" type="ORF">Fuma_02682</name>
</gene>
<protein>
    <submittedName>
        <fullName evidence="4">Efflux transporter, RND family, MFP subunit</fullName>
    </submittedName>
</protein>
<dbReference type="KEGG" id="fmr:Fuma_02682"/>
<evidence type="ECO:0000256" key="2">
    <source>
        <dbReference type="ARBA" id="ARBA00023054"/>
    </source>
</evidence>
<reference evidence="4 5" key="1">
    <citation type="journal article" date="2016" name="Front. Microbiol.">
        <title>Fuerstia marisgermanicae gen. nov., sp. nov., an Unusual Member of the Phylum Planctomycetes from the German Wadden Sea.</title>
        <authorList>
            <person name="Kohn T."/>
            <person name="Heuer A."/>
            <person name="Jogler M."/>
            <person name="Vollmers J."/>
            <person name="Boedeker C."/>
            <person name="Bunk B."/>
            <person name="Rast P."/>
            <person name="Borchert D."/>
            <person name="Glockner I."/>
            <person name="Freese H.M."/>
            <person name="Klenk H.P."/>
            <person name="Overmann J."/>
            <person name="Kaster A.K."/>
            <person name="Rohde M."/>
            <person name="Wiegand S."/>
            <person name="Jogler C."/>
        </authorList>
    </citation>
    <scope>NUCLEOTIDE SEQUENCE [LARGE SCALE GENOMIC DNA]</scope>
    <source>
        <strain evidence="4 5">NH11</strain>
    </source>
</reference>
<dbReference type="GO" id="GO:0030313">
    <property type="term" value="C:cell envelope"/>
    <property type="evidence" value="ECO:0007669"/>
    <property type="project" value="UniProtKB-SubCell"/>
</dbReference>
<keyword evidence="2 3" id="KW-0175">Coiled coil</keyword>
<dbReference type="PANTHER" id="PTHR32347:SF23">
    <property type="entry name" value="BLL5650 PROTEIN"/>
    <property type="match status" value="1"/>
</dbReference>
<comment type="subcellular location">
    <subcellularLocation>
        <location evidence="1">Cell envelope</location>
    </subcellularLocation>
</comment>
<evidence type="ECO:0000313" key="4">
    <source>
        <dbReference type="EMBL" id="APZ93066.1"/>
    </source>
</evidence>
<dbReference type="OrthoDB" id="248877at2"/>
<dbReference type="PANTHER" id="PTHR32347">
    <property type="entry name" value="EFFLUX SYSTEM COMPONENT YKNX-RELATED"/>
    <property type="match status" value="1"/>
</dbReference>
<dbReference type="STRING" id="1891926.Fuma_02682"/>
<sequence length="616" mass="67848">MTDTWLHNFEAALQRLETAAMADAALSELHRLTEACVGPLADRSRVCVWLRRQNSAERLTSATVDEDKQAVEDDAGLAEKLHGLAESGHAIFDSTSTDHGTTAGMAEKSLLVASPLAVSVACVLQVRFNGLNVPESSFIEACRVVVDVLARYVGRHELSGAEDRLQRQAALTGLATRLQRATSLAEAASLVAQDGVAVFGDCRISVLTNQSGRWKMRAATGVRDVNRYSETVRQIESLAASDEFASWTSPPTVSADAETAAINPTSMMRILKLHRSDAANQPSPFAAISVELFEEQSQPDEGLVEQFREIASNGLLRWCRTSSRIFGSTILNSRAARWATMVAVLMLALAFIPARFEVEVPGQITSPDRQRIFAPENGTIAVVLFENEASVLSGDILLRMTNADLELELQRIQGEYDSAAAELTAVRAQRITDSQPELSGTEQRLEQRMKHLRELLRLLQNQIDSLNVVAPFSGTVFRKDPLRELMSRPVQRGQLLLEIVPADTQWQLELTIPDHLAAYVRERVSSVEDAPAVRFMLKAAPDQTLTATLGSIDDAFQVIDGRIVCRATAELDSLSNVDLRSGESASAFIDCGKRSLGFVWFREVIEFWHQLQFAWF</sequence>
<accession>A0A1P8WG67</accession>
<evidence type="ECO:0000256" key="1">
    <source>
        <dbReference type="ARBA" id="ARBA00004196"/>
    </source>
</evidence>
<organism evidence="4 5">
    <name type="scientific">Fuerstiella marisgermanici</name>
    <dbReference type="NCBI Taxonomy" id="1891926"/>
    <lineage>
        <taxon>Bacteria</taxon>
        <taxon>Pseudomonadati</taxon>
        <taxon>Planctomycetota</taxon>
        <taxon>Planctomycetia</taxon>
        <taxon>Planctomycetales</taxon>
        <taxon>Planctomycetaceae</taxon>
        <taxon>Fuerstiella</taxon>
    </lineage>
</organism>
<evidence type="ECO:0000313" key="5">
    <source>
        <dbReference type="Proteomes" id="UP000187735"/>
    </source>
</evidence>
<dbReference type="Proteomes" id="UP000187735">
    <property type="component" value="Chromosome"/>
</dbReference>
<dbReference type="AlphaFoldDB" id="A0A1P8WG67"/>
<dbReference type="EMBL" id="CP017641">
    <property type="protein sequence ID" value="APZ93066.1"/>
    <property type="molecule type" value="Genomic_DNA"/>
</dbReference>